<evidence type="ECO:0000256" key="4">
    <source>
        <dbReference type="ARBA" id="ARBA00023012"/>
    </source>
</evidence>
<dbReference type="Pfam" id="PF00486">
    <property type="entry name" value="Trans_reg_C"/>
    <property type="match status" value="1"/>
</dbReference>
<dbReference type="RefSeq" id="WP_244378432.1">
    <property type="nucleotide sequence ID" value="NZ_CP083239.1"/>
</dbReference>
<dbReference type="GO" id="GO:0006355">
    <property type="term" value="P:regulation of DNA-templated transcription"/>
    <property type="evidence" value="ECO:0007669"/>
    <property type="project" value="InterPro"/>
</dbReference>
<dbReference type="Gene3D" id="6.10.250.690">
    <property type="match status" value="1"/>
</dbReference>
<evidence type="ECO:0000256" key="6">
    <source>
        <dbReference type="ARBA" id="ARBA00023125"/>
    </source>
</evidence>
<keyword evidence="5" id="KW-0805">Transcription regulation</keyword>
<dbReference type="SMART" id="SM00448">
    <property type="entry name" value="REC"/>
    <property type="match status" value="1"/>
</dbReference>
<dbReference type="PROSITE" id="PS50110">
    <property type="entry name" value="RESPONSE_REGULATORY"/>
    <property type="match status" value="1"/>
</dbReference>
<keyword evidence="6 11" id="KW-0238">DNA-binding</keyword>
<keyword evidence="4" id="KW-0902">Two-component regulatory system</keyword>
<comment type="subcellular location">
    <subcellularLocation>
        <location evidence="1">Cytoplasm</location>
    </subcellularLocation>
</comment>
<keyword evidence="3 10" id="KW-0597">Phosphoprotein</keyword>
<dbReference type="AlphaFoldDB" id="A0A9E7A1F4"/>
<evidence type="ECO:0000256" key="3">
    <source>
        <dbReference type="ARBA" id="ARBA00022553"/>
    </source>
</evidence>
<evidence type="ECO:0000313" key="15">
    <source>
        <dbReference type="Proteomes" id="UP000831684"/>
    </source>
</evidence>
<dbReference type="Gene3D" id="1.10.10.10">
    <property type="entry name" value="Winged helix-like DNA-binding domain superfamily/Winged helix DNA-binding domain"/>
    <property type="match status" value="1"/>
</dbReference>
<evidence type="ECO:0000256" key="2">
    <source>
        <dbReference type="ARBA" id="ARBA00022490"/>
    </source>
</evidence>
<dbReference type="SUPFAM" id="SSF46894">
    <property type="entry name" value="C-terminal effector domain of the bipartite response regulators"/>
    <property type="match status" value="1"/>
</dbReference>
<keyword evidence="2" id="KW-0963">Cytoplasm</keyword>
<dbReference type="FunFam" id="1.10.10.10:FF:000099">
    <property type="entry name" value="Two-component system response regulator TorR"/>
    <property type="match status" value="1"/>
</dbReference>
<dbReference type="SMART" id="SM00862">
    <property type="entry name" value="Trans_reg_C"/>
    <property type="match status" value="1"/>
</dbReference>
<evidence type="ECO:0000256" key="11">
    <source>
        <dbReference type="PROSITE-ProRule" id="PRU01091"/>
    </source>
</evidence>
<evidence type="ECO:0000256" key="5">
    <source>
        <dbReference type="ARBA" id="ARBA00023015"/>
    </source>
</evidence>
<protein>
    <recommendedName>
        <fullName evidence="9">Regulatory protein VirG</fullName>
    </recommendedName>
</protein>
<dbReference type="CDD" id="cd17574">
    <property type="entry name" value="REC_OmpR"/>
    <property type="match status" value="1"/>
</dbReference>
<dbReference type="CDD" id="cd00383">
    <property type="entry name" value="trans_reg_C"/>
    <property type="match status" value="1"/>
</dbReference>
<evidence type="ECO:0000259" key="12">
    <source>
        <dbReference type="PROSITE" id="PS50110"/>
    </source>
</evidence>
<evidence type="ECO:0000256" key="9">
    <source>
        <dbReference type="ARBA" id="ARBA00067337"/>
    </source>
</evidence>
<dbReference type="PROSITE" id="PS51755">
    <property type="entry name" value="OMPR_PHOB"/>
    <property type="match status" value="1"/>
</dbReference>
<keyword evidence="7" id="KW-0010">Activator</keyword>
<proteinExistence type="predicted"/>
<evidence type="ECO:0000256" key="10">
    <source>
        <dbReference type="PROSITE-ProRule" id="PRU00169"/>
    </source>
</evidence>
<feature type="domain" description="Response regulatory" evidence="12">
    <location>
        <begin position="9"/>
        <end position="123"/>
    </location>
</feature>
<dbReference type="PANTHER" id="PTHR48111:SF4">
    <property type="entry name" value="DNA-BINDING DUAL TRANSCRIPTIONAL REGULATOR OMPR"/>
    <property type="match status" value="1"/>
</dbReference>
<evidence type="ECO:0000256" key="7">
    <source>
        <dbReference type="ARBA" id="ARBA00023159"/>
    </source>
</evidence>
<dbReference type="GO" id="GO:0032993">
    <property type="term" value="C:protein-DNA complex"/>
    <property type="evidence" value="ECO:0007669"/>
    <property type="project" value="TreeGrafter"/>
</dbReference>
<feature type="DNA-binding region" description="OmpR/PhoB-type" evidence="11">
    <location>
        <begin position="141"/>
        <end position="240"/>
    </location>
</feature>
<evidence type="ECO:0000259" key="13">
    <source>
        <dbReference type="PROSITE" id="PS51755"/>
    </source>
</evidence>
<feature type="domain" description="OmpR/PhoB-type" evidence="13">
    <location>
        <begin position="141"/>
        <end position="240"/>
    </location>
</feature>
<dbReference type="EMBL" id="CP083239">
    <property type="protein sequence ID" value="UOK71365.1"/>
    <property type="molecule type" value="Genomic_DNA"/>
</dbReference>
<dbReference type="Proteomes" id="UP000831684">
    <property type="component" value="Chromosome"/>
</dbReference>
<dbReference type="GO" id="GO:0000976">
    <property type="term" value="F:transcription cis-regulatory region binding"/>
    <property type="evidence" value="ECO:0007669"/>
    <property type="project" value="TreeGrafter"/>
</dbReference>
<dbReference type="GO" id="GO:0000156">
    <property type="term" value="F:phosphorelay response regulator activity"/>
    <property type="evidence" value="ECO:0007669"/>
    <property type="project" value="TreeGrafter"/>
</dbReference>
<organism evidence="14 15">
    <name type="scientific">Ancylobacter polymorphus</name>
    <dbReference type="NCBI Taxonomy" id="223390"/>
    <lineage>
        <taxon>Bacteria</taxon>
        <taxon>Pseudomonadati</taxon>
        <taxon>Pseudomonadota</taxon>
        <taxon>Alphaproteobacteria</taxon>
        <taxon>Hyphomicrobiales</taxon>
        <taxon>Xanthobacteraceae</taxon>
        <taxon>Ancylobacter</taxon>
    </lineage>
</organism>
<accession>A0A9E7A1F4</accession>
<dbReference type="InterPro" id="IPR011006">
    <property type="entry name" value="CheY-like_superfamily"/>
</dbReference>
<dbReference type="InterPro" id="IPR001789">
    <property type="entry name" value="Sig_transdc_resp-reg_receiver"/>
</dbReference>
<dbReference type="Gene3D" id="3.40.50.2300">
    <property type="match status" value="1"/>
</dbReference>
<dbReference type="InterPro" id="IPR036388">
    <property type="entry name" value="WH-like_DNA-bd_sf"/>
</dbReference>
<dbReference type="GO" id="GO:0005829">
    <property type="term" value="C:cytosol"/>
    <property type="evidence" value="ECO:0007669"/>
    <property type="project" value="TreeGrafter"/>
</dbReference>
<dbReference type="InterPro" id="IPR016032">
    <property type="entry name" value="Sig_transdc_resp-reg_C-effctor"/>
</dbReference>
<dbReference type="SUPFAM" id="SSF52172">
    <property type="entry name" value="CheY-like"/>
    <property type="match status" value="1"/>
</dbReference>
<dbReference type="KEGG" id="apol:K9D25_01140"/>
<evidence type="ECO:0000313" key="14">
    <source>
        <dbReference type="EMBL" id="UOK71365.1"/>
    </source>
</evidence>
<sequence>MNEAVRMPRILMVDDDRRMCGFVTKFLTREGFAAEFALDGATMRDALAVTPYDLVILDLTFPRGEDGLTLARGLRAGWDMPLLMLSAKCETVDKIVCLEIGADDYLTKPFEPRELLARIRALLRRARGLARAPAATPPERANRIGFGAFRLDLDRRELTGPDGGRVDLTAHEFRLLAALAERPGRVMSRDQMLDLVASRQWAPFDRSIDVMIGKLRRKLDDGSGRQLIQTVRGEGYVFTPPAAPA</sequence>
<dbReference type="PANTHER" id="PTHR48111">
    <property type="entry name" value="REGULATOR OF RPOS"/>
    <property type="match status" value="1"/>
</dbReference>
<dbReference type="Pfam" id="PF00072">
    <property type="entry name" value="Response_reg"/>
    <property type="match status" value="1"/>
</dbReference>
<dbReference type="InterPro" id="IPR001867">
    <property type="entry name" value="OmpR/PhoB-type_DNA-bd"/>
</dbReference>
<name>A0A9E7A1F4_9HYPH</name>
<gene>
    <name evidence="14" type="ORF">K9D25_01140</name>
</gene>
<reference evidence="14" key="1">
    <citation type="submission" date="2021-09" db="EMBL/GenBank/DDBJ databases">
        <title>Network and meta-omics reveal the key degrader and cooperation patterns in an efficient 1,4-dioxane-degrading microbial community.</title>
        <authorList>
            <person name="Dai C."/>
        </authorList>
    </citation>
    <scope>NUCLEOTIDE SEQUENCE</scope>
    <source>
        <strain evidence="14">ZM13</strain>
    </source>
</reference>
<feature type="modified residue" description="4-aspartylphosphate" evidence="10">
    <location>
        <position position="58"/>
    </location>
</feature>
<evidence type="ECO:0000256" key="1">
    <source>
        <dbReference type="ARBA" id="ARBA00004496"/>
    </source>
</evidence>
<keyword evidence="8" id="KW-0804">Transcription</keyword>
<evidence type="ECO:0000256" key="8">
    <source>
        <dbReference type="ARBA" id="ARBA00023163"/>
    </source>
</evidence>
<dbReference type="InterPro" id="IPR039420">
    <property type="entry name" value="WalR-like"/>
</dbReference>